<comment type="caution">
    <text evidence="1">The sequence shown here is derived from an EMBL/GenBank/DDBJ whole genome shotgun (WGS) entry which is preliminary data.</text>
</comment>
<evidence type="ECO:0000313" key="1">
    <source>
        <dbReference type="EMBL" id="KKL98800.1"/>
    </source>
</evidence>
<organism evidence="1">
    <name type="scientific">marine sediment metagenome</name>
    <dbReference type="NCBI Taxonomy" id="412755"/>
    <lineage>
        <taxon>unclassified sequences</taxon>
        <taxon>metagenomes</taxon>
        <taxon>ecological metagenomes</taxon>
    </lineage>
</organism>
<proteinExistence type="predicted"/>
<sequence>MDNIFNKRITIYGAYFPDNELQRLKNLRRFLRKEGFKRAYLVMNYPRSFFKFPYIKKKDQFIYEKSIYCVEKSDLNVFVYTYEGKLEGETIELKHAIDHKKGFLIFVEIGETLPACSRIITGLLEKLGKNFIPFPKKDDKSLRDSVYHRIFDFFM</sequence>
<evidence type="ECO:0008006" key="2">
    <source>
        <dbReference type="Google" id="ProtNLM"/>
    </source>
</evidence>
<dbReference type="EMBL" id="LAZR01017829">
    <property type="protein sequence ID" value="KKL98800.1"/>
    <property type="molecule type" value="Genomic_DNA"/>
</dbReference>
<protein>
    <recommendedName>
        <fullName evidence="2">Nucleoside 2-deoxyribosyltransferase</fullName>
    </recommendedName>
</protein>
<name>A0A0F9IYU4_9ZZZZ</name>
<accession>A0A0F9IYU4</accession>
<dbReference type="AlphaFoldDB" id="A0A0F9IYU4"/>
<gene>
    <name evidence="1" type="ORF">LCGC14_1820820</name>
</gene>
<reference evidence="1" key="1">
    <citation type="journal article" date="2015" name="Nature">
        <title>Complex archaea that bridge the gap between prokaryotes and eukaryotes.</title>
        <authorList>
            <person name="Spang A."/>
            <person name="Saw J.H."/>
            <person name="Jorgensen S.L."/>
            <person name="Zaremba-Niedzwiedzka K."/>
            <person name="Martijn J."/>
            <person name="Lind A.E."/>
            <person name="van Eijk R."/>
            <person name="Schleper C."/>
            <person name="Guy L."/>
            <person name="Ettema T.J."/>
        </authorList>
    </citation>
    <scope>NUCLEOTIDE SEQUENCE</scope>
</reference>